<reference evidence="3 4" key="1">
    <citation type="submission" date="2017-11" db="EMBL/GenBank/DDBJ databases">
        <title>Complete genome of a free-living desiccation-tolerant cyanobacterium and its photosynthetic adaptation to extreme terrestrial habitat.</title>
        <authorList>
            <person name="Shang J."/>
        </authorList>
    </citation>
    <scope>NUCLEOTIDE SEQUENCE [LARGE SCALE GENOMIC DNA]</scope>
    <source>
        <strain evidence="3 4">CCNUN1</strain>
    </source>
</reference>
<protein>
    <submittedName>
        <fullName evidence="3">Putative transmembrane protein</fullName>
    </submittedName>
</protein>
<evidence type="ECO:0000256" key="1">
    <source>
        <dbReference type="SAM" id="Phobius"/>
    </source>
</evidence>
<keyword evidence="1" id="KW-1133">Transmembrane helix</keyword>
<dbReference type="OrthoDB" id="288613at2"/>
<evidence type="ECO:0000313" key="3">
    <source>
        <dbReference type="EMBL" id="AUB38919.1"/>
    </source>
</evidence>
<dbReference type="AlphaFoldDB" id="A0A2K8STX7"/>
<feature type="domain" description="DUF4126" evidence="2">
    <location>
        <begin position="15"/>
        <end position="184"/>
    </location>
</feature>
<keyword evidence="1 3" id="KW-0812">Transmembrane</keyword>
<dbReference type="Proteomes" id="UP000232003">
    <property type="component" value="Chromosome"/>
</dbReference>
<gene>
    <name evidence="3" type="ORF">COO91_04898</name>
</gene>
<dbReference type="InterPro" id="IPR025196">
    <property type="entry name" value="DUF4126"/>
</dbReference>
<keyword evidence="1" id="KW-0472">Membrane</keyword>
<keyword evidence="4" id="KW-1185">Reference proteome</keyword>
<feature type="transmembrane region" description="Helical" evidence="1">
    <location>
        <begin position="83"/>
        <end position="103"/>
    </location>
</feature>
<feature type="transmembrane region" description="Helical" evidence="1">
    <location>
        <begin position="154"/>
        <end position="187"/>
    </location>
</feature>
<organism evidence="3 4">
    <name type="scientific">Nostoc flagelliforme CCNUN1</name>
    <dbReference type="NCBI Taxonomy" id="2038116"/>
    <lineage>
        <taxon>Bacteria</taxon>
        <taxon>Bacillati</taxon>
        <taxon>Cyanobacteriota</taxon>
        <taxon>Cyanophyceae</taxon>
        <taxon>Nostocales</taxon>
        <taxon>Nostocaceae</taxon>
        <taxon>Nostoc</taxon>
    </lineage>
</organism>
<evidence type="ECO:0000259" key="2">
    <source>
        <dbReference type="Pfam" id="PF13548"/>
    </source>
</evidence>
<proteinExistence type="predicted"/>
<feature type="transmembrane region" description="Helical" evidence="1">
    <location>
        <begin position="59"/>
        <end position="76"/>
    </location>
</feature>
<dbReference type="KEGG" id="nfl:COO91_04898"/>
<sequence>MDLNSLFNLNTFIELLLGISLSAAAGFRVFVPLLALSVASVFGHLDLPTNFDWVETPQAVIVFAVACSLEIIGYYIPWLDHLLDIVATPAAFIAGTIVTASVAPEMNPLVQWTLALVAGGGTAGLTQGLTNILRISSTGVSGGLTNPVMSTIELLIAIGLSVLALALPVVAGVIVIGFLIIAIQRIWNFFLSKLSSQTTETVSSSRELG</sequence>
<accession>A0A2K8STX7</accession>
<evidence type="ECO:0000313" key="4">
    <source>
        <dbReference type="Proteomes" id="UP000232003"/>
    </source>
</evidence>
<name>A0A2K8STX7_9NOSO</name>
<dbReference type="EMBL" id="CP024785">
    <property type="protein sequence ID" value="AUB38919.1"/>
    <property type="molecule type" value="Genomic_DNA"/>
</dbReference>
<dbReference type="RefSeq" id="WP_100900082.1">
    <property type="nucleotide sequence ID" value="NZ_CP024785.1"/>
</dbReference>
<feature type="transmembrane region" description="Helical" evidence="1">
    <location>
        <begin position="12"/>
        <end position="39"/>
    </location>
</feature>
<dbReference type="Pfam" id="PF13548">
    <property type="entry name" value="DUF4126"/>
    <property type="match status" value="1"/>
</dbReference>